<dbReference type="Proteomes" id="UP000483802">
    <property type="component" value="Unassembled WGS sequence"/>
</dbReference>
<dbReference type="InterPro" id="IPR012338">
    <property type="entry name" value="Beta-lactam/transpept-like"/>
</dbReference>
<proteinExistence type="predicted"/>
<keyword evidence="2" id="KW-1185">Reference proteome</keyword>
<organism evidence="1 2">
    <name type="scientific">Streptomyces typhae</name>
    <dbReference type="NCBI Taxonomy" id="2681492"/>
    <lineage>
        <taxon>Bacteria</taxon>
        <taxon>Bacillati</taxon>
        <taxon>Actinomycetota</taxon>
        <taxon>Actinomycetes</taxon>
        <taxon>Kitasatosporales</taxon>
        <taxon>Streptomycetaceae</taxon>
        <taxon>Streptomyces</taxon>
    </lineage>
</organism>
<reference evidence="1 2" key="1">
    <citation type="submission" date="2019-11" db="EMBL/GenBank/DDBJ databases">
        <title>Streptomyces typhae sp. nov., a novel endophytic actinomycete isolated from the root of cattail pollen (Typha angustifolia L.).</title>
        <authorList>
            <person name="Peng C."/>
        </authorList>
    </citation>
    <scope>NUCLEOTIDE SEQUENCE [LARGE SCALE GENOMIC DNA]</scope>
    <source>
        <strain evidence="2">p1417</strain>
    </source>
</reference>
<name>A0A6L6X3F9_9ACTN</name>
<evidence type="ECO:0000313" key="1">
    <source>
        <dbReference type="EMBL" id="MVO88291.1"/>
    </source>
</evidence>
<evidence type="ECO:0000313" key="2">
    <source>
        <dbReference type="Proteomes" id="UP000483802"/>
    </source>
</evidence>
<gene>
    <name evidence="1" type="ORF">GPA10_26900</name>
</gene>
<comment type="caution">
    <text evidence="1">The sequence shown here is derived from an EMBL/GenBank/DDBJ whole genome shotgun (WGS) entry which is preliminary data.</text>
</comment>
<accession>A0A6L6X3F9</accession>
<protein>
    <submittedName>
        <fullName evidence="1">Serine hydrolase</fullName>
    </submittedName>
</protein>
<dbReference type="Gene3D" id="3.40.710.10">
    <property type="entry name" value="DD-peptidase/beta-lactamase superfamily"/>
    <property type="match status" value="1"/>
</dbReference>
<dbReference type="RefSeq" id="WP_157167762.1">
    <property type="nucleotide sequence ID" value="NZ_WPNZ01000016.1"/>
</dbReference>
<dbReference type="AlphaFoldDB" id="A0A6L6X3F9"/>
<dbReference type="GO" id="GO:0016787">
    <property type="term" value="F:hydrolase activity"/>
    <property type="evidence" value="ECO:0007669"/>
    <property type="project" value="UniProtKB-KW"/>
</dbReference>
<sequence length="151" mass="15665">MSCVRHAGQGLASAGRRGPLSRSYFLDDGALVSTPADGNRFFGALLGGRLLPGRRIAEMRRTVPAAPDRVRPGARYGLGLVSTPLPCGGTSWGPGGTVPGGHRALGAVGSRARAVALTQVPGVERAERDVRAVVNTAFCAPTRTDHLKETP</sequence>
<keyword evidence="1" id="KW-0378">Hydrolase</keyword>
<dbReference type="EMBL" id="WPNZ01000016">
    <property type="protein sequence ID" value="MVO88291.1"/>
    <property type="molecule type" value="Genomic_DNA"/>
</dbReference>
<dbReference type="SUPFAM" id="SSF56601">
    <property type="entry name" value="beta-lactamase/transpeptidase-like"/>
    <property type="match status" value="1"/>
</dbReference>